<dbReference type="RefSeq" id="WP_211799655.1">
    <property type="nucleotide sequence ID" value="NZ_JAGSCS010000002.1"/>
</dbReference>
<evidence type="ECO:0000256" key="1">
    <source>
        <dbReference type="ARBA" id="ARBA00006432"/>
    </source>
</evidence>
<evidence type="ECO:0000313" key="5">
    <source>
        <dbReference type="EMBL" id="MBR0575137.1"/>
    </source>
</evidence>
<dbReference type="FunFam" id="3.30.300.30:FF:000008">
    <property type="entry name" value="2,3-dihydroxybenzoate-AMP ligase"/>
    <property type="match status" value="1"/>
</dbReference>
<dbReference type="Pfam" id="PF13193">
    <property type="entry name" value="AMP-binding_C"/>
    <property type="match status" value="1"/>
</dbReference>
<accession>A0A941CM42</accession>
<dbReference type="Proteomes" id="UP000675379">
    <property type="component" value="Unassembled WGS sequence"/>
</dbReference>
<dbReference type="GO" id="GO:0016878">
    <property type="term" value="F:acid-thiol ligase activity"/>
    <property type="evidence" value="ECO:0007669"/>
    <property type="project" value="UniProtKB-ARBA"/>
</dbReference>
<evidence type="ECO:0000256" key="2">
    <source>
        <dbReference type="ARBA" id="ARBA00022598"/>
    </source>
</evidence>
<dbReference type="Gene3D" id="3.40.50.12780">
    <property type="entry name" value="N-terminal domain of ligase-like"/>
    <property type="match status" value="1"/>
</dbReference>
<dbReference type="Gene3D" id="3.30.300.30">
    <property type="match status" value="1"/>
</dbReference>
<dbReference type="CDD" id="cd05936">
    <property type="entry name" value="FC-FACS_FadD_like"/>
    <property type="match status" value="1"/>
</dbReference>
<dbReference type="Pfam" id="PF00501">
    <property type="entry name" value="AMP-binding"/>
    <property type="match status" value="1"/>
</dbReference>
<dbReference type="InterPro" id="IPR050237">
    <property type="entry name" value="ATP-dep_AMP-bd_enzyme"/>
</dbReference>
<evidence type="ECO:0000259" key="3">
    <source>
        <dbReference type="Pfam" id="PF00501"/>
    </source>
</evidence>
<dbReference type="InterPro" id="IPR042099">
    <property type="entry name" value="ANL_N_sf"/>
</dbReference>
<evidence type="ECO:0000313" key="6">
    <source>
        <dbReference type="Proteomes" id="UP000675379"/>
    </source>
</evidence>
<keyword evidence="6" id="KW-1185">Reference proteome</keyword>
<reference evidence="5" key="1">
    <citation type="submission" date="2021-04" db="EMBL/GenBank/DDBJ databases">
        <title>Proteiniclasticum sedimins sp. nov., an obligate anaerobic bacterium isolated from anaerobic sludge.</title>
        <authorList>
            <person name="Liu J."/>
        </authorList>
    </citation>
    <scope>NUCLEOTIDE SEQUENCE</scope>
    <source>
        <strain evidence="5">BAD-10</strain>
    </source>
</reference>
<dbReference type="EMBL" id="JAGSCS010000002">
    <property type="protein sequence ID" value="MBR0575137.1"/>
    <property type="molecule type" value="Genomic_DNA"/>
</dbReference>
<comment type="caution">
    <text evidence="5">The sequence shown here is derived from an EMBL/GenBank/DDBJ whole genome shotgun (WGS) entry which is preliminary data.</text>
</comment>
<dbReference type="InterPro" id="IPR020845">
    <property type="entry name" value="AMP-binding_CS"/>
</dbReference>
<gene>
    <name evidence="5" type="ORF">KCG48_02165</name>
</gene>
<dbReference type="InterPro" id="IPR000873">
    <property type="entry name" value="AMP-dep_synth/lig_dom"/>
</dbReference>
<feature type="domain" description="AMP-binding enzyme C-terminal" evidence="4">
    <location>
        <begin position="408"/>
        <end position="483"/>
    </location>
</feature>
<dbReference type="PROSITE" id="PS00455">
    <property type="entry name" value="AMP_BINDING"/>
    <property type="match status" value="1"/>
</dbReference>
<proteinExistence type="inferred from homology"/>
<dbReference type="InterPro" id="IPR025110">
    <property type="entry name" value="AMP-bd_C"/>
</dbReference>
<name>A0A941CM42_9CLOT</name>
<protein>
    <submittedName>
        <fullName evidence="5">Long-chain fatty acid--CoA ligase</fullName>
    </submittedName>
</protein>
<evidence type="ECO:0000259" key="4">
    <source>
        <dbReference type="Pfam" id="PF13193"/>
    </source>
</evidence>
<sequence length="491" mass="54130">MVGSIYKNNFNPNSIAIKYKGNCITYNELDTAVNQYASLLSKLGVKADDRVLLSCPNSPEFIYSYLSVVKNGAVIVPMNLQLTMTEIRYLLDDSGAKFMLIHPAILKAMNQSQGSLEELLNLQVFVLDEVFKQDLLEIPLVEVEAISDENAVSTFLYTSGTTGKPKAAMLTHKNLVTNAEQCRVAFSTTAEDNFMCVLPMFHVFGFTVSVLNPLWTGATVTILEKFHPKEIVESFIQDEVTVFAGVPTMYVVLLEACKNSVLFPKLRLAISGGAAMPVEVLRQAKDILKLPVVEGYGLTEASPVVSFNPLHGMQKVGSIGVPLQGIACKIVDEKDVELPAGTVGELITVGDNVMRGYYKKETETAEALKNGWLHTGDLAKKDDEGYLYIVDRKKDLIITGGLNVYPREVEEVIYQFPKVKEAAVVGVPDNLRGEMVKAFIVLKTGEECTSRELLAYLKENLAGYKLPKKIEFIPELPKNGSGKILKRMLKA</sequence>
<keyword evidence="2 5" id="KW-0436">Ligase</keyword>
<dbReference type="PANTHER" id="PTHR43767:SF1">
    <property type="entry name" value="NONRIBOSOMAL PEPTIDE SYNTHASE PES1 (EUROFUNG)-RELATED"/>
    <property type="match status" value="1"/>
</dbReference>
<dbReference type="InterPro" id="IPR045851">
    <property type="entry name" value="AMP-bd_C_sf"/>
</dbReference>
<dbReference type="PANTHER" id="PTHR43767">
    <property type="entry name" value="LONG-CHAIN-FATTY-ACID--COA LIGASE"/>
    <property type="match status" value="1"/>
</dbReference>
<comment type="similarity">
    <text evidence="1">Belongs to the ATP-dependent AMP-binding enzyme family.</text>
</comment>
<feature type="domain" description="AMP-dependent synthetase/ligase" evidence="3">
    <location>
        <begin position="11"/>
        <end position="358"/>
    </location>
</feature>
<dbReference type="AlphaFoldDB" id="A0A941CM42"/>
<organism evidence="5 6">
    <name type="scientific">Proteiniclasticum sediminis</name>
    <dbReference type="NCBI Taxonomy" id="2804028"/>
    <lineage>
        <taxon>Bacteria</taxon>
        <taxon>Bacillati</taxon>
        <taxon>Bacillota</taxon>
        <taxon>Clostridia</taxon>
        <taxon>Eubacteriales</taxon>
        <taxon>Clostridiaceae</taxon>
        <taxon>Proteiniclasticum</taxon>
    </lineage>
</organism>
<dbReference type="NCBIfam" id="NF004837">
    <property type="entry name" value="PRK06187.1"/>
    <property type="match status" value="1"/>
</dbReference>
<dbReference type="SUPFAM" id="SSF56801">
    <property type="entry name" value="Acetyl-CoA synthetase-like"/>
    <property type="match status" value="1"/>
</dbReference>